<comment type="caution">
    <text evidence="2">The sequence shown here is derived from an EMBL/GenBank/DDBJ whole genome shotgun (WGS) entry which is preliminary data.</text>
</comment>
<dbReference type="InterPro" id="IPR016024">
    <property type="entry name" value="ARM-type_fold"/>
</dbReference>
<proteinExistence type="inferred from homology"/>
<protein>
    <submittedName>
        <fullName evidence="2">Uncharacterized protein</fullName>
    </submittedName>
</protein>
<dbReference type="EMBL" id="JACJST010000025">
    <property type="protein sequence ID" value="MBD2570477.1"/>
    <property type="molecule type" value="Genomic_DNA"/>
</dbReference>
<gene>
    <name evidence="2" type="ORF">H6G59_21785</name>
</gene>
<evidence type="ECO:0000313" key="2">
    <source>
        <dbReference type="EMBL" id="MBD2570477.1"/>
    </source>
</evidence>
<evidence type="ECO:0000256" key="1">
    <source>
        <dbReference type="ARBA" id="ARBA00009299"/>
    </source>
</evidence>
<comment type="similarity">
    <text evidence="1">Belongs to the CpcE/RpcE/PecE family.</text>
</comment>
<dbReference type="Proteomes" id="UP000640531">
    <property type="component" value="Unassembled WGS sequence"/>
</dbReference>
<dbReference type="RefSeq" id="WP_190718406.1">
    <property type="nucleotide sequence ID" value="NZ_JACJST010000025.1"/>
</dbReference>
<accession>A0ABR8FJT7</accession>
<evidence type="ECO:0000313" key="3">
    <source>
        <dbReference type="Proteomes" id="UP000640531"/>
    </source>
</evidence>
<reference evidence="2 3" key="1">
    <citation type="journal article" date="2020" name="ISME J.">
        <title>Comparative genomics reveals insights into cyanobacterial evolution and habitat adaptation.</title>
        <authorList>
            <person name="Chen M.Y."/>
            <person name="Teng W.K."/>
            <person name="Zhao L."/>
            <person name="Hu C.X."/>
            <person name="Zhou Y.K."/>
            <person name="Han B.P."/>
            <person name="Song L.R."/>
            <person name="Shu W.S."/>
        </authorList>
    </citation>
    <scope>NUCLEOTIDE SEQUENCE [LARGE SCALE GENOMIC DNA]</scope>
    <source>
        <strain evidence="2 3">FACHB-196</strain>
    </source>
</reference>
<dbReference type="SUPFAM" id="SSF48371">
    <property type="entry name" value="ARM repeat"/>
    <property type="match status" value="1"/>
</dbReference>
<organism evidence="2 3">
    <name type="scientific">Anabaena lutea FACHB-196</name>
    <dbReference type="NCBI Taxonomy" id="2692881"/>
    <lineage>
        <taxon>Bacteria</taxon>
        <taxon>Bacillati</taxon>
        <taxon>Cyanobacteriota</taxon>
        <taxon>Cyanophyceae</taxon>
        <taxon>Nostocales</taxon>
        <taxon>Nostocaceae</taxon>
        <taxon>Anabaena</taxon>
    </lineage>
</organism>
<sequence length="241" mass="27298">MNNPQQPREYDAVLGGNIPSLEGAAVLGGIDGVKLRLKNPHSSVRIAALEQALNYGEQGLDLVIELLKDEFIEVQLKAYSLLVAWTKKHELPDLGLLDKIGKLIFKTPTHQNSEQRLIGKVNQALIDSDADFSLGYLIKVTRLIDVLTAEKLRIATEKLKTKEQKKLEDLNIQEESVKHKITEMEIAFSSMIKSTRHLMELNRHLMEAKKANESLFDTIQQLKQKRLDKQRAKRKQADGVK</sequence>
<name>A0ABR8FJT7_9NOST</name>
<keyword evidence="3" id="KW-1185">Reference proteome</keyword>